<keyword evidence="4" id="KW-1185">Reference proteome</keyword>
<reference evidence="3 4" key="1">
    <citation type="journal article" date="2015" name="Genome Announc.">
        <title>Expanding the biotechnology potential of lactobacilli through comparative genomics of 213 strains and associated genera.</title>
        <authorList>
            <person name="Sun Z."/>
            <person name="Harris H.M."/>
            <person name="McCann A."/>
            <person name="Guo C."/>
            <person name="Argimon S."/>
            <person name="Zhang W."/>
            <person name="Yang X."/>
            <person name="Jeffery I.B."/>
            <person name="Cooney J.C."/>
            <person name="Kagawa T.F."/>
            <person name="Liu W."/>
            <person name="Song Y."/>
            <person name="Salvetti E."/>
            <person name="Wrobel A."/>
            <person name="Rasinkangas P."/>
            <person name="Parkhill J."/>
            <person name="Rea M.C."/>
            <person name="O'Sullivan O."/>
            <person name="Ritari J."/>
            <person name="Douillard F.P."/>
            <person name="Paul Ross R."/>
            <person name="Yang R."/>
            <person name="Briner A.E."/>
            <person name="Felis G.E."/>
            <person name="de Vos W.M."/>
            <person name="Barrangou R."/>
            <person name="Klaenhammer T.R."/>
            <person name="Caufield P.W."/>
            <person name="Cui Y."/>
            <person name="Zhang H."/>
            <person name="O'Toole P.W."/>
        </authorList>
    </citation>
    <scope>NUCLEOTIDE SEQUENCE [LARGE SCALE GENOMIC DNA]</scope>
    <source>
        <strain evidence="3 4">DSM 14500</strain>
    </source>
</reference>
<organism evidence="3 4">
    <name type="scientific">Companilactobacillus mindensis DSM 14500</name>
    <dbReference type="NCBI Taxonomy" id="1423770"/>
    <lineage>
        <taxon>Bacteria</taxon>
        <taxon>Bacillati</taxon>
        <taxon>Bacillota</taxon>
        <taxon>Bacilli</taxon>
        <taxon>Lactobacillales</taxon>
        <taxon>Lactobacillaceae</taxon>
        <taxon>Companilactobacillus</taxon>
    </lineage>
</organism>
<dbReference type="AlphaFoldDB" id="A0A0R1QLN2"/>
<proteinExistence type="predicted"/>
<evidence type="ECO:0000259" key="2">
    <source>
        <dbReference type="Pfam" id="PF03217"/>
    </source>
</evidence>
<dbReference type="EMBL" id="AZEZ01000015">
    <property type="protein sequence ID" value="KRL45361.1"/>
    <property type="molecule type" value="Genomic_DNA"/>
</dbReference>
<evidence type="ECO:0000313" key="4">
    <source>
        <dbReference type="Proteomes" id="UP000050872"/>
    </source>
</evidence>
<evidence type="ECO:0000256" key="1">
    <source>
        <dbReference type="SAM" id="MobiDB-lite"/>
    </source>
</evidence>
<name>A0A0R1QLN2_9LACO</name>
<evidence type="ECO:0000313" key="3">
    <source>
        <dbReference type="EMBL" id="KRL45361.1"/>
    </source>
</evidence>
<feature type="domain" description="S-layer protein C-terminal" evidence="2">
    <location>
        <begin position="453"/>
        <end position="499"/>
    </location>
</feature>
<gene>
    <name evidence="3" type="ORF">FD29_GL000490</name>
</gene>
<protein>
    <recommendedName>
        <fullName evidence="2">S-layer protein C-terminal domain-containing protein</fullName>
    </recommendedName>
</protein>
<feature type="region of interest" description="Disordered" evidence="1">
    <location>
        <begin position="350"/>
        <end position="369"/>
    </location>
</feature>
<feature type="domain" description="S-layer protein C-terminal" evidence="2">
    <location>
        <begin position="520"/>
        <end position="565"/>
    </location>
</feature>
<dbReference type="Pfam" id="PF03217">
    <property type="entry name" value="SlpA"/>
    <property type="match status" value="2"/>
</dbReference>
<dbReference type="Proteomes" id="UP000050872">
    <property type="component" value="Unassembled WGS sequence"/>
</dbReference>
<dbReference type="InterPro" id="IPR024968">
    <property type="entry name" value="SlpA_C_lactobacillus"/>
</dbReference>
<sequence>MSISADNIENVDDPQKKVSNQIQFVDEEGGLVRFDNGKYSKNITGKIGDKINVKIPAGYTAQSDTPIYFTNDNKVHVIKVDAQEIENTIIFTDGYYDEIKRITIKGKTNHVMNIPSEQIPKGYRIFGFYDKRFSAIEKEHKIQLTEVYTKDYVTNVVVLKDVNDREITRSEIQGVEGSRYDISDLLLGKVYKFVSNDRDVIIKSEGTIIYVTVKKDEKKNIVIFNDALGNQIIQKEVYGGIDERIELRGLLPEGYTFEKDQNDYFNIKNDNYKVIVRLRKSNTRNKFIFKDINNKVIDEKNIDVQIGSYFDVKKIVPKGYVLKDPNSPYVLINDENKVLEFRIVKQQVSSHTEGNNSNSVGNNNSNNHNNHVEIQINLVDKDTKEVLRSYIIQGIHGQKINVQGIEKYDFVNDKDRNVILNKSNKSLNIFMSKKKNIGTVTKYNSVISTTGVTILYNDDGKMVGNRSLGKNSSWKIDKMKAVNGTVYYRVATNEWVKANDVKEYTIVNSVIITKDGTFKYLYTSEGKMVGNRALSKNSSWYSDKIATINGEKMYRVATNEWIKASDIK</sequence>
<feature type="compositionally biased region" description="Low complexity" evidence="1">
    <location>
        <begin position="354"/>
        <end position="369"/>
    </location>
</feature>
<accession>A0A0R1QLN2</accession>
<comment type="caution">
    <text evidence="3">The sequence shown here is derived from an EMBL/GenBank/DDBJ whole genome shotgun (WGS) entry which is preliminary data.</text>
</comment>
<dbReference type="PATRIC" id="fig|1423770.3.peg.495"/>